<evidence type="ECO:0000259" key="11">
    <source>
        <dbReference type="Pfam" id="PF00593"/>
    </source>
</evidence>
<dbReference type="Pfam" id="PF00593">
    <property type="entry name" value="TonB_dep_Rec_b-barrel"/>
    <property type="match status" value="1"/>
</dbReference>
<dbReference type="NCBIfam" id="TIGR01782">
    <property type="entry name" value="TonB-Xanth-Caul"/>
    <property type="match status" value="1"/>
</dbReference>
<dbReference type="InterPro" id="IPR012910">
    <property type="entry name" value="Plug_dom"/>
</dbReference>
<dbReference type="PROSITE" id="PS52016">
    <property type="entry name" value="TONB_DEPENDENT_REC_3"/>
    <property type="match status" value="1"/>
</dbReference>
<sequence>MQTHNNKQAQHLRFKLRAMSLASITAFLSNGAFANTPDIDLDTIEIRGIHKSLLQSLADKKQHSAISDVLSAQEIGKFPDKNVAEALQRVTGISLTRVMGEGERIGVRGTTPGQNRTFLNGQNIASADWWISSQPNRGFNYTMLPAELVSKLEVFKTPQANQDEGSLGGAINIKTHRPLTTDTQFIVTLQSQYSDLSNELDPQLAAFYNYVNSNRDFGMLFTLNRQQRTLRRDGLESWGWHQAHFKESNDGKLTYSDHDSADIKNIWTPSGGGSAVFQQERLRTSATMAVDYQPSATWQFEFDALYSQLDADNTNQNFLWQPSNVFSRGGVINDYQIINNTLAYADYSKVDPANTEPFSTSMEAIWRQSTIKTNSINVKAMQSVNLWQNEYQLGFTRGSGGTYDDNTSQWSANSGFSVDTRDKRDIKTHYELNPNQTENWWISEVRNDSQHSVDQEWYLQADFSKALIHNLIDSVDFGIKYRNHQRDFERLRSNNGSYSDIKDTLDWTLADFSAPFPKDYLHGIGSDETLKHYAFADTQSLANAYRDYSFEQQVEQASRFDIQEQTSALYTKLNLLTDLFRANVGVRIVNTIQDAGAYQQIASPSSAQTNFVWQEQSKHYTDILPSLNLNFDLKRDLAFRFAAAKVMARAEYNHLMPSTNYNVTQAQGQGGNPDLDPYRATQYDMSLEWYFSDIGLLSVAAFAKDVKSFIEFKRQLEVHEDILMTIDRPINGAGGNVWGIELSYQHEFLQGLGIITNYTFVDGKRDGNTTQQAFIPGTSEHTFNLTGYYENEWLSARISHNYRTEFATGVGLEMQDDFSQIDATFSYHINPNLSLNLEGLNLGDEISYLYEGSHYSPKAVYRNGRRFYVGVRFTY</sequence>
<keyword evidence="10" id="KW-0732">Signal</keyword>
<dbReference type="SUPFAM" id="SSF56935">
    <property type="entry name" value="Porins"/>
    <property type="match status" value="1"/>
</dbReference>
<feature type="domain" description="TonB-dependent receptor plug" evidence="12">
    <location>
        <begin position="61"/>
        <end position="170"/>
    </location>
</feature>
<evidence type="ECO:0000256" key="6">
    <source>
        <dbReference type="ARBA" id="ARBA00023136"/>
    </source>
</evidence>
<feature type="signal peptide" evidence="10">
    <location>
        <begin position="1"/>
        <end position="34"/>
    </location>
</feature>
<evidence type="ECO:0000313" key="14">
    <source>
        <dbReference type="Proteomes" id="UP001382455"/>
    </source>
</evidence>
<keyword evidence="3 8" id="KW-1134">Transmembrane beta strand</keyword>
<evidence type="ECO:0000256" key="8">
    <source>
        <dbReference type="PROSITE-ProRule" id="PRU01360"/>
    </source>
</evidence>
<evidence type="ECO:0000256" key="9">
    <source>
        <dbReference type="RuleBase" id="RU003357"/>
    </source>
</evidence>
<keyword evidence="7 8" id="KW-0998">Cell outer membrane</keyword>
<dbReference type="Pfam" id="PF07715">
    <property type="entry name" value="Plug"/>
    <property type="match status" value="1"/>
</dbReference>
<evidence type="ECO:0000313" key="13">
    <source>
        <dbReference type="EMBL" id="MEI4551931.1"/>
    </source>
</evidence>
<dbReference type="PANTHER" id="PTHR40980">
    <property type="entry name" value="PLUG DOMAIN-CONTAINING PROTEIN"/>
    <property type="match status" value="1"/>
</dbReference>
<evidence type="ECO:0000259" key="12">
    <source>
        <dbReference type="Pfam" id="PF07715"/>
    </source>
</evidence>
<gene>
    <name evidence="13" type="ORF">WAE96_19800</name>
</gene>
<proteinExistence type="inferred from homology"/>
<evidence type="ECO:0000256" key="5">
    <source>
        <dbReference type="ARBA" id="ARBA00023077"/>
    </source>
</evidence>
<dbReference type="InterPro" id="IPR039426">
    <property type="entry name" value="TonB-dep_rcpt-like"/>
</dbReference>
<dbReference type="EMBL" id="JBAWKS010000002">
    <property type="protein sequence ID" value="MEI4551931.1"/>
    <property type="molecule type" value="Genomic_DNA"/>
</dbReference>
<dbReference type="Proteomes" id="UP001382455">
    <property type="component" value="Unassembled WGS sequence"/>
</dbReference>
<dbReference type="InterPro" id="IPR000531">
    <property type="entry name" value="Beta-barrel_TonB"/>
</dbReference>
<comment type="subcellular location">
    <subcellularLocation>
        <location evidence="1 8">Cell outer membrane</location>
        <topology evidence="1 8">Multi-pass membrane protein</topology>
    </subcellularLocation>
</comment>
<keyword evidence="4 8" id="KW-0812">Transmembrane</keyword>
<accession>A0ABU8EYD8</accession>
<dbReference type="RefSeq" id="WP_336436816.1">
    <property type="nucleotide sequence ID" value="NZ_JBAWKS010000002.1"/>
</dbReference>
<dbReference type="Gene3D" id="2.40.170.20">
    <property type="entry name" value="TonB-dependent receptor, beta-barrel domain"/>
    <property type="match status" value="1"/>
</dbReference>
<keyword evidence="13" id="KW-0675">Receptor</keyword>
<comment type="caution">
    <text evidence="13">The sequence shown here is derived from an EMBL/GenBank/DDBJ whole genome shotgun (WGS) entry which is preliminary data.</text>
</comment>
<evidence type="ECO:0000256" key="7">
    <source>
        <dbReference type="ARBA" id="ARBA00023237"/>
    </source>
</evidence>
<dbReference type="PANTHER" id="PTHR40980:SF3">
    <property type="entry name" value="TONB-DEPENDENT RECEPTOR-LIKE BETA-BARREL DOMAIN-CONTAINING PROTEIN"/>
    <property type="match status" value="1"/>
</dbReference>
<keyword evidence="14" id="KW-1185">Reference proteome</keyword>
<dbReference type="InterPro" id="IPR010104">
    <property type="entry name" value="TonB_rcpt_bac"/>
</dbReference>
<dbReference type="CDD" id="cd01347">
    <property type="entry name" value="ligand_gated_channel"/>
    <property type="match status" value="1"/>
</dbReference>
<evidence type="ECO:0000256" key="10">
    <source>
        <dbReference type="SAM" id="SignalP"/>
    </source>
</evidence>
<name>A0ABU8EYD8_9GAMM</name>
<comment type="similarity">
    <text evidence="8 9">Belongs to the TonB-dependent receptor family.</text>
</comment>
<feature type="domain" description="TonB-dependent receptor-like beta-barrel" evidence="11">
    <location>
        <begin position="393"/>
        <end position="842"/>
    </location>
</feature>
<keyword evidence="5 9" id="KW-0798">TonB box</keyword>
<evidence type="ECO:0000256" key="2">
    <source>
        <dbReference type="ARBA" id="ARBA00022448"/>
    </source>
</evidence>
<organism evidence="13 14">
    <name type="scientific">Pseudoalteromonas spongiae</name>
    <dbReference type="NCBI Taxonomy" id="298657"/>
    <lineage>
        <taxon>Bacteria</taxon>
        <taxon>Pseudomonadati</taxon>
        <taxon>Pseudomonadota</taxon>
        <taxon>Gammaproteobacteria</taxon>
        <taxon>Alteromonadales</taxon>
        <taxon>Pseudoalteromonadaceae</taxon>
        <taxon>Pseudoalteromonas</taxon>
    </lineage>
</organism>
<feature type="chain" id="PRO_5046355657" evidence="10">
    <location>
        <begin position="35"/>
        <end position="875"/>
    </location>
</feature>
<evidence type="ECO:0000256" key="1">
    <source>
        <dbReference type="ARBA" id="ARBA00004571"/>
    </source>
</evidence>
<protein>
    <submittedName>
        <fullName evidence="13">TonB-dependent receptor</fullName>
    </submittedName>
</protein>
<dbReference type="Gene3D" id="2.170.130.10">
    <property type="entry name" value="TonB-dependent receptor, plug domain"/>
    <property type="match status" value="1"/>
</dbReference>
<dbReference type="InterPro" id="IPR036942">
    <property type="entry name" value="Beta-barrel_TonB_sf"/>
</dbReference>
<evidence type="ECO:0000256" key="4">
    <source>
        <dbReference type="ARBA" id="ARBA00022692"/>
    </source>
</evidence>
<keyword evidence="6 8" id="KW-0472">Membrane</keyword>
<reference evidence="13 14" key="1">
    <citation type="submission" date="2023-12" db="EMBL/GenBank/DDBJ databases">
        <title>Friends and Foes: Symbiotic and Algicidal bacterial influence on Karenia brevis blooms.</title>
        <authorList>
            <person name="Fei C."/>
            <person name="Mohamed A.R."/>
            <person name="Booker A."/>
            <person name="Arshad M."/>
            <person name="Klass S."/>
            <person name="Ahn S."/>
            <person name="Gilbert P.M."/>
            <person name="Heil C.A."/>
            <person name="Martinez J.M."/>
            <person name="Amin S.A."/>
        </authorList>
    </citation>
    <scope>NUCLEOTIDE SEQUENCE [LARGE SCALE GENOMIC DNA]</scope>
    <source>
        <strain evidence="13 14">CE15</strain>
    </source>
</reference>
<evidence type="ECO:0000256" key="3">
    <source>
        <dbReference type="ARBA" id="ARBA00022452"/>
    </source>
</evidence>
<keyword evidence="2 8" id="KW-0813">Transport</keyword>
<dbReference type="InterPro" id="IPR037066">
    <property type="entry name" value="Plug_dom_sf"/>
</dbReference>